<evidence type="ECO:0000313" key="2">
    <source>
        <dbReference type="Proteomes" id="UP000321051"/>
    </source>
</evidence>
<dbReference type="RefSeq" id="WP_158219164.1">
    <property type="nucleotide sequence ID" value="NZ_BJUN01000010.1"/>
</dbReference>
<dbReference type="STRING" id="1371.GCA_900166605_01605"/>
<dbReference type="Proteomes" id="UP000321051">
    <property type="component" value="Unassembled WGS sequence"/>
</dbReference>
<comment type="caution">
    <text evidence="1">The sequence shown here is derived from an EMBL/GenBank/DDBJ whole genome shotgun (WGS) entry which is preliminary data.</text>
</comment>
<dbReference type="AlphaFoldDB" id="A0A510Y6V5"/>
<sequence length="81" mass="8541">MPRDLFILFWKGGDGIDVGSVSIISSQLQAQQQANISLMRQSMDTASKQSAELLDDMAGGNHAGTMQSVVSGKGQSIDVKG</sequence>
<evidence type="ECO:0000313" key="1">
    <source>
        <dbReference type="EMBL" id="GEK59094.1"/>
    </source>
</evidence>
<organism evidence="1 2">
    <name type="scientific">Marinococcus halophilus</name>
    <dbReference type="NCBI Taxonomy" id="1371"/>
    <lineage>
        <taxon>Bacteria</taxon>
        <taxon>Bacillati</taxon>
        <taxon>Bacillota</taxon>
        <taxon>Bacilli</taxon>
        <taxon>Bacillales</taxon>
        <taxon>Bacillaceae</taxon>
        <taxon>Marinococcus</taxon>
    </lineage>
</organism>
<dbReference type="Pfam" id="PF14070">
    <property type="entry name" value="YjfB_motility"/>
    <property type="match status" value="1"/>
</dbReference>
<gene>
    <name evidence="1" type="ORF">MHA01_19990</name>
</gene>
<keyword evidence="2" id="KW-1185">Reference proteome</keyword>
<protein>
    <recommendedName>
        <fullName evidence="3">Motility protein</fullName>
    </recommendedName>
</protein>
<dbReference type="InterPro" id="IPR025906">
    <property type="entry name" value="YjfB_motility"/>
</dbReference>
<evidence type="ECO:0008006" key="3">
    <source>
        <dbReference type="Google" id="ProtNLM"/>
    </source>
</evidence>
<reference evidence="1 2" key="1">
    <citation type="submission" date="2019-07" db="EMBL/GenBank/DDBJ databases">
        <title>Whole genome shotgun sequence of Marinococcus halophilus NBRC 102359.</title>
        <authorList>
            <person name="Hosoyama A."/>
            <person name="Uohara A."/>
            <person name="Ohji S."/>
            <person name="Ichikawa N."/>
        </authorList>
    </citation>
    <scope>NUCLEOTIDE SEQUENCE [LARGE SCALE GENOMIC DNA]</scope>
    <source>
        <strain evidence="1 2">NBRC 102359</strain>
    </source>
</reference>
<proteinExistence type="predicted"/>
<accession>A0A510Y6V5</accession>
<dbReference type="EMBL" id="BJUN01000010">
    <property type="protein sequence ID" value="GEK59094.1"/>
    <property type="molecule type" value="Genomic_DNA"/>
</dbReference>
<name>A0A510Y6V5_MARHA</name>